<dbReference type="Pfam" id="PF00628">
    <property type="entry name" value="PHD"/>
    <property type="match status" value="1"/>
</dbReference>
<keyword evidence="10" id="KW-1185">Reference proteome</keyword>
<dbReference type="SUPFAM" id="SSF57903">
    <property type="entry name" value="FYVE/PHD zinc finger"/>
    <property type="match status" value="1"/>
</dbReference>
<dbReference type="Gene3D" id="1.10.472.30">
    <property type="entry name" value="Transcription elongation factor S-II, central domain"/>
    <property type="match status" value="1"/>
</dbReference>
<accession>A0AA39R862</accession>
<feature type="compositionally biased region" description="Basic residues" evidence="7">
    <location>
        <begin position="7"/>
        <end position="16"/>
    </location>
</feature>
<feature type="region of interest" description="Disordered" evidence="7">
    <location>
        <begin position="720"/>
        <end position="798"/>
    </location>
</feature>
<evidence type="ECO:0000256" key="4">
    <source>
        <dbReference type="ARBA" id="ARBA00022723"/>
    </source>
</evidence>
<dbReference type="GO" id="GO:0000977">
    <property type="term" value="F:RNA polymerase II transcription regulatory region sequence-specific DNA binding"/>
    <property type="evidence" value="ECO:0007669"/>
    <property type="project" value="TreeGrafter"/>
</dbReference>
<dbReference type="InterPro" id="IPR012921">
    <property type="entry name" value="SPOC_C"/>
</dbReference>
<sequence>MADSTRRSGRATKGQHSKLNEPEEVPTPPKRSGSTKKGKKSEPTPPPEDEGDAIIRCVCGYIEEDEDDERKMICCEQCDAWQHNECMEMPDDDALLPDKYYCEICDPKSHIELLQKIGRGEKPWEERQRQRELEEQEKKGRKGRKGKKSKKGRPSEVQKEEIHENGVMDTTPDTAQVEQPAEVIPPPSEPENNKRKFPEESPPETKNASPVEPAPKTRKISTPTTEKPSITPHSRRKSAGASANRRDSAGVVLQPELVENISDLQSDDRKRVATALVKMFVDQTKQAEKQAAFKLPPGQKADAFGLRLGLAVEYAVYLNFWGQSGKPSEQYGDKFRAIQHNVKANPDLRDRLLKGTLSPNDFSKMSRDDMASKELQEKKAEILKESEKQHVLVQDEGPRMRRTHKGEELIEDDSHLADTADPAFTAPLRKRPSEIDTNMKQGSPEAPTPQSPAAVELPEHFGAGSPSTKQPLTVDTTGSPRASAPPERKSSNNFNIQDVWSGVKGPDPEIQRVRQVSRPSESAVTPVQQTPGVQADAEIDRLLKEDEVEDEEPYSPVDFTAEPGAPIWHGRMSMSGIANFTGTAKHVAGADLSSSIPWHTLIPPTLTIEGRIDIDRASGYLCGLRWSTTTDVVVVAVTPNGEPDNVTQFNKLFHYFTERKRYGVVGKSPVPAVKDTYVVPLEAGMSNKPEFVELLEYCIIENPAPERMLLLTFVVKANNSPSAQQTPRPLDTAIASPIGVNNHGPGPSPMSQHPGFQTSPTPGMPYPPQQHLPPYANSPTQAQPAYMPPHPQQHQSQYPSQQLSGMDAARQVLGEQANSPVVSQLLTDNPGSGVVEFSILREFFVNVPATKNDYNLLKGMLNMKMQQAQEQQNGQK</sequence>
<evidence type="ECO:0000313" key="9">
    <source>
        <dbReference type="EMBL" id="KAK0515241.1"/>
    </source>
</evidence>
<comment type="function">
    <text evidence="1">Negative regulator of transcription elongation.</text>
</comment>
<feature type="compositionally biased region" description="Polar residues" evidence="7">
    <location>
        <begin position="517"/>
        <end position="532"/>
    </location>
</feature>
<gene>
    <name evidence="9" type="ORF">JMJ35_002620</name>
</gene>
<feature type="region of interest" description="Disordered" evidence="7">
    <location>
        <begin position="117"/>
        <end position="253"/>
    </location>
</feature>
<feature type="region of interest" description="Disordered" evidence="7">
    <location>
        <begin position="516"/>
        <end position="535"/>
    </location>
</feature>
<dbReference type="Proteomes" id="UP001166286">
    <property type="component" value="Unassembled WGS sequence"/>
</dbReference>
<dbReference type="PROSITE" id="PS51321">
    <property type="entry name" value="TFIIS_CENTRAL"/>
    <property type="match status" value="1"/>
</dbReference>
<dbReference type="GO" id="GO:0008270">
    <property type="term" value="F:zinc ion binding"/>
    <property type="evidence" value="ECO:0007669"/>
    <property type="project" value="UniProtKB-KW"/>
</dbReference>
<keyword evidence="6" id="KW-0862">Zinc</keyword>
<dbReference type="GO" id="GO:0006362">
    <property type="term" value="P:transcription elongation by RNA polymerase I"/>
    <property type="evidence" value="ECO:0007669"/>
    <property type="project" value="TreeGrafter"/>
</dbReference>
<dbReference type="InterPro" id="IPR036575">
    <property type="entry name" value="TFIIS_cen_dom_sf"/>
</dbReference>
<dbReference type="SMART" id="SM00249">
    <property type="entry name" value="PHD"/>
    <property type="match status" value="1"/>
</dbReference>
<feature type="compositionally biased region" description="Polar residues" evidence="7">
    <location>
        <begin position="465"/>
        <end position="480"/>
    </location>
</feature>
<dbReference type="InterPro" id="IPR013083">
    <property type="entry name" value="Znf_RING/FYVE/PHD"/>
</dbReference>
<feature type="compositionally biased region" description="Basic residues" evidence="7">
    <location>
        <begin position="139"/>
        <end position="152"/>
    </location>
</feature>
<feature type="compositionally biased region" description="Basic and acidic residues" evidence="7">
    <location>
        <begin position="117"/>
        <end position="138"/>
    </location>
</feature>
<evidence type="ECO:0000256" key="7">
    <source>
        <dbReference type="SAM" id="MobiDB-lite"/>
    </source>
</evidence>
<feature type="compositionally biased region" description="Polar residues" evidence="7">
    <location>
        <begin position="220"/>
        <end position="232"/>
    </location>
</feature>
<dbReference type="InterPro" id="IPR019786">
    <property type="entry name" value="Zinc_finger_PHD-type_CS"/>
</dbReference>
<name>A0AA39R862_9LECA</name>
<evidence type="ECO:0000256" key="1">
    <source>
        <dbReference type="ARBA" id="ARBA00002311"/>
    </source>
</evidence>
<evidence type="ECO:0000256" key="5">
    <source>
        <dbReference type="ARBA" id="ARBA00022771"/>
    </source>
</evidence>
<dbReference type="PROSITE" id="PS01359">
    <property type="entry name" value="ZF_PHD_1"/>
    <property type="match status" value="1"/>
</dbReference>
<evidence type="ECO:0000256" key="3">
    <source>
        <dbReference type="ARBA" id="ARBA00021616"/>
    </source>
</evidence>
<feature type="domain" description="TFIIS central" evidence="8">
    <location>
        <begin position="268"/>
        <end position="398"/>
    </location>
</feature>
<dbReference type="InterPro" id="IPR019787">
    <property type="entry name" value="Znf_PHD-finger"/>
</dbReference>
<dbReference type="InterPro" id="IPR003618">
    <property type="entry name" value="TFIIS_cen_dom"/>
</dbReference>
<dbReference type="InterPro" id="IPR001965">
    <property type="entry name" value="Znf_PHD"/>
</dbReference>
<dbReference type="EMBL" id="JAFEKC020000004">
    <property type="protein sequence ID" value="KAK0515241.1"/>
    <property type="molecule type" value="Genomic_DNA"/>
</dbReference>
<dbReference type="Pfam" id="PF07500">
    <property type="entry name" value="TFIIS_M"/>
    <property type="match status" value="1"/>
</dbReference>
<proteinExistence type="inferred from homology"/>
<dbReference type="SUPFAM" id="SSF46942">
    <property type="entry name" value="Elongation factor TFIIS domain 2"/>
    <property type="match status" value="1"/>
</dbReference>
<organism evidence="9 10">
    <name type="scientific">Cladonia borealis</name>
    <dbReference type="NCBI Taxonomy" id="184061"/>
    <lineage>
        <taxon>Eukaryota</taxon>
        <taxon>Fungi</taxon>
        <taxon>Dikarya</taxon>
        <taxon>Ascomycota</taxon>
        <taxon>Pezizomycotina</taxon>
        <taxon>Lecanoromycetes</taxon>
        <taxon>OSLEUM clade</taxon>
        <taxon>Lecanoromycetidae</taxon>
        <taxon>Lecanorales</taxon>
        <taxon>Lecanorineae</taxon>
        <taxon>Cladoniaceae</taxon>
        <taxon>Cladonia</taxon>
    </lineage>
</organism>
<feature type="region of interest" description="Disordered" evidence="7">
    <location>
        <begin position="384"/>
        <end position="507"/>
    </location>
</feature>
<dbReference type="GO" id="GO:0005634">
    <property type="term" value="C:nucleus"/>
    <property type="evidence" value="ECO:0007669"/>
    <property type="project" value="TreeGrafter"/>
</dbReference>
<dbReference type="PANTHER" id="PTHR11477">
    <property type="entry name" value="TRANSCRIPTION FACTOR S-II ZINC FINGER DOMAIN-CONTAINING PROTEIN"/>
    <property type="match status" value="1"/>
</dbReference>
<evidence type="ECO:0000313" key="10">
    <source>
        <dbReference type="Proteomes" id="UP001166286"/>
    </source>
</evidence>
<dbReference type="InterPro" id="IPR011011">
    <property type="entry name" value="Znf_FYVE_PHD"/>
</dbReference>
<reference evidence="9" key="1">
    <citation type="submission" date="2023-03" db="EMBL/GenBank/DDBJ databases">
        <title>Complete genome of Cladonia borealis.</title>
        <authorList>
            <person name="Park H."/>
        </authorList>
    </citation>
    <scope>NUCLEOTIDE SEQUENCE</scope>
    <source>
        <strain evidence="9">ANT050790</strain>
    </source>
</reference>
<dbReference type="GO" id="GO:0031440">
    <property type="term" value="P:regulation of mRNA 3'-end processing"/>
    <property type="evidence" value="ECO:0007669"/>
    <property type="project" value="TreeGrafter"/>
</dbReference>
<feature type="region of interest" description="Disordered" evidence="7">
    <location>
        <begin position="1"/>
        <end position="52"/>
    </location>
</feature>
<feature type="compositionally biased region" description="Basic and acidic residues" evidence="7">
    <location>
        <begin position="405"/>
        <end position="418"/>
    </location>
</feature>
<protein>
    <recommendedName>
        <fullName evidence="3">Transcription factor BYE1</fullName>
    </recommendedName>
</protein>
<dbReference type="Gene3D" id="3.30.40.10">
    <property type="entry name" value="Zinc/RING finger domain, C3HC4 (zinc finger)"/>
    <property type="match status" value="1"/>
</dbReference>
<feature type="compositionally biased region" description="Pro residues" evidence="7">
    <location>
        <begin position="762"/>
        <end position="771"/>
    </location>
</feature>
<evidence type="ECO:0000256" key="2">
    <source>
        <dbReference type="ARBA" id="ARBA00011050"/>
    </source>
</evidence>
<evidence type="ECO:0000256" key="6">
    <source>
        <dbReference type="ARBA" id="ARBA00022833"/>
    </source>
</evidence>
<dbReference type="SMART" id="SM00510">
    <property type="entry name" value="TFS2M"/>
    <property type="match status" value="1"/>
</dbReference>
<dbReference type="InterPro" id="IPR055499">
    <property type="entry name" value="DUF7071"/>
</dbReference>
<dbReference type="Pfam" id="PF23257">
    <property type="entry name" value="DUF7071"/>
    <property type="match status" value="1"/>
</dbReference>
<keyword evidence="5" id="KW-0863">Zinc-finger</keyword>
<dbReference type="CDD" id="cd21538">
    <property type="entry name" value="SPOC_TFIIS"/>
    <property type="match status" value="1"/>
</dbReference>
<comment type="similarity">
    <text evidence="2">Belongs to the BYE1 family.</text>
</comment>
<evidence type="ECO:0000259" key="8">
    <source>
        <dbReference type="PROSITE" id="PS51321"/>
    </source>
</evidence>
<keyword evidence="4" id="KW-0479">Metal-binding</keyword>
<dbReference type="AlphaFoldDB" id="A0AA39R862"/>
<comment type="caution">
    <text evidence="9">The sequence shown here is derived from an EMBL/GenBank/DDBJ whole genome shotgun (WGS) entry which is preliminary data.</text>
</comment>
<dbReference type="Pfam" id="PF07744">
    <property type="entry name" value="SPOC"/>
    <property type="match status" value="1"/>
</dbReference>
<dbReference type="GO" id="GO:0001139">
    <property type="term" value="F:RNA polymerase II complex recruiting activity"/>
    <property type="evidence" value="ECO:0007669"/>
    <property type="project" value="TreeGrafter"/>
</dbReference>
<dbReference type="GO" id="GO:0031564">
    <property type="term" value="P:transcription antitermination"/>
    <property type="evidence" value="ECO:0007669"/>
    <property type="project" value="TreeGrafter"/>
</dbReference>
<feature type="compositionally biased region" description="Basic and acidic residues" evidence="7">
    <location>
        <begin position="153"/>
        <end position="166"/>
    </location>
</feature>
<feature type="compositionally biased region" description="Polar residues" evidence="7">
    <location>
        <begin position="749"/>
        <end position="761"/>
    </location>
</feature>
<dbReference type="PANTHER" id="PTHR11477:SF11">
    <property type="entry name" value="TRANSCRIPTION FACTOR BYE1"/>
    <property type="match status" value="1"/>
</dbReference>
<dbReference type="GO" id="GO:0006368">
    <property type="term" value="P:transcription elongation by RNA polymerase II"/>
    <property type="evidence" value="ECO:0007669"/>
    <property type="project" value="TreeGrafter"/>
</dbReference>